<dbReference type="Pfam" id="PF02949">
    <property type="entry name" value="7tm_6"/>
    <property type="match status" value="1"/>
</dbReference>
<feature type="transmembrane region" description="Helical" evidence="9">
    <location>
        <begin position="307"/>
        <end position="327"/>
    </location>
</feature>
<feature type="transmembrane region" description="Helical" evidence="9">
    <location>
        <begin position="210"/>
        <end position="234"/>
    </location>
</feature>
<dbReference type="VEuPathDB" id="VectorBase:CPIJ013945"/>
<dbReference type="VEuPathDB" id="VectorBase:CQUJHB020436"/>
<dbReference type="EMBL" id="KT022420">
    <property type="protein sequence ID" value="ALV83719.1"/>
    <property type="molecule type" value="mRNA"/>
</dbReference>
<evidence type="ECO:0000256" key="4">
    <source>
        <dbReference type="ARBA" id="ARBA00022725"/>
    </source>
</evidence>
<keyword evidence="5 9" id="KW-1133">Transmembrane helix</keyword>
<dbReference type="PANTHER" id="PTHR21137">
    <property type="entry name" value="ODORANT RECEPTOR"/>
    <property type="match status" value="1"/>
</dbReference>
<dbReference type="GO" id="GO:0004984">
    <property type="term" value="F:olfactory receptor activity"/>
    <property type="evidence" value="ECO:0007669"/>
    <property type="project" value="InterPro"/>
</dbReference>
<evidence type="ECO:0000256" key="1">
    <source>
        <dbReference type="ARBA" id="ARBA00004141"/>
    </source>
</evidence>
<name>A0A3G1CJJ8_CULQU</name>
<feature type="transmembrane region" description="Helical" evidence="9">
    <location>
        <begin position="373"/>
        <end position="395"/>
    </location>
</feature>
<feature type="transmembrane region" description="Helical" evidence="9">
    <location>
        <begin position="88"/>
        <end position="108"/>
    </location>
</feature>
<keyword evidence="7 9" id="KW-0675">Receptor</keyword>
<evidence type="ECO:0000256" key="3">
    <source>
        <dbReference type="ARBA" id="ARBA00022692"/>
    </source>
</evidence>
<evidence type="ECO:0000256" key="5">
    <source>
        <dbReference type="ARBA" id="ARBA00022989"/>
    </source>
</evidence>
<dbReference type="GO" id="GO:0007165">
    <property type="term" value="P:signal transduction"/>
    <property type="evidence" value="ECO:0007669"/>
    <property type="project" value="UniProtKB-KW"/>
</dbReference>
<evidence type="ECO:0000313" key="10">
    <source>
        <dbReference type="EMBL" id="ALV83719.1"/>
    </source>
</evidence>
<evidence type="ECO:0000256" key="8">
    <source>
        <dbReference type="ARBA" id="ARBA00023224"/>
    </source>
</evidence>
<keyword evidence="3 9" id="KW-0812">Transmembrane</keyword>
<feature type="transmembrane region" description="Helical" evidence="9">
    <location>
        <begin position="280"/>
        <end position="301"/>
    </location>
</feature>
<dbReference type="InterPro" id="IPR004117">
    <property type="entry name" value="7tm6_olfct_rcpt"/>
</dbReference>
<protein>
    <recommendedName>
        <fullName evidence="9">Odorant receptor</fullName>
    </recommendedName>
</protein>
<dbReference type="AlphaFoldDB" id="A0A3G1CJJ8"/>
<evidence type="ECO:0000256" key="7">
    <source>
        <dbReference type="ARBA" id="ARBA00023170"/>
    </source>
</evidence>
<feature type="transmembrane region" description="Helical" evidence="9">
    <location>
        <begin position="148"/>
        <end position="170"/>
    </location>
</feature>
<dbReference type="OrthoDB" id="8185860at2759"/>
<accession>A0A3G1CJJ8</accession>
<proteinExistence type="evidence at transcript level"/>
<comment type="similarity">
    <text evidence="9">Belongs to the insect chemoreceptor superfamily. Heteromeric odorant receptor channel (TC 1.A.69) family.</text>
</comment>
<organism evidence="10">
    <name type="scientific">Culex quinquefasciatus</name>
    <name type="common">Southern house mosquito</name>
    <name type="synonym">Culex pungens</name>
    <dbReference type="NCBI Taxonomy" id="7176"/>
    <lineage>
        <taxon>Eukaryota</taxon>
        <taxon>Metazoa</taxon>
        <taxon>Ecdysozoa</taxon>
        <taxon>Arthropoda</taxon>
        <taxon>Hexapoda</taxon>
        <taxon>Insecta</taxon>
        <taxon>Pterygota</taxon>
        <taxon>Neoptera</taxon>
        <taxon>Endopterygota</taxon>
        <taxon>Diptera</taxon>
        <taxon>Nematocera</taxon>
        <taxon>Culicoidea</taxon>
        <taxon>Culicidae</taxon>
        <taxon>Culicinae</taxon>
        <taxon>Culicini</taxon>
        <taxon>Culex</taxon>
        <taxon>Culex</taxon>
    </lineage>
</organism>
<reference evidence="10" key="1">
    <citation type="journal article" date="2015" name="F1000Research">
        <title>1-Octen-3-ol - the attractant that repels.</title>
        <authorList>
            <person name="Xu P."/>
            <person name="Zhu F."/>
            <person name="Buss G.K."/>
            <person name="Leal W.S."/>
        </authorList>
    </citation>
    <scope>NUCLEOTIDE SEQUENCE</scope>
</reference>
<keyword evidence="4 9" id="KW-0552">Olfaction</keyword>
<dbReference type="GO" id="GO:0005886">
    <property type="term" value="C:plasma membrane"/>
    <property type="evidence" value="ECO:0007669"/>
    <property type="project" value="UniProtKB-SubCell"/>
</dbReference>
<sequence length="405" mass="46913">MATKKVAFDDPQPAEPPPTSVLKFDSFIQLLRIIGTVCGAVNYDEQHLAKPSRWIKFKRMFFWFTYVHDLLCIALEIAYFVEAVQRDATLAHLMVLVVCIGFLTYTIIKLTMHKLHEVELNEILIQLKNLYPETLDTKPAEEYRRHIWFLKLFSVLYIVVLVVFNVIFYAPSITVLIKTGHWEKILPFYLKYWYDWRKPVVFELTFLHQIWVSSSAVTGVLLADTLYCTIILLISMQFELLGKRLEESELDEPELVKCVEKHLLLIDVCARFERIYSPSLLVTFVGSSGVICCCLFLTLAGENMGEAVRFSVLLFVYIMNIFLLCYYGSVLMEKSSNIAHHVYQSQWYNNCKKDQKTFLMILIRGQQEEKMTALKFTTVSLPCFSGILSTAFSYFTLLKAVYEGS</sequence>
<keyword evidence="8 9" id="KW-0807">Transducer</keyword>
<evidence type="ECO:0000256" key="6">
    <source>
        <dbReference type="ARBA" id="ARBA00023136"/>
    </source>
</evidence>
<keyword evidence="6 9" id="KW-0472">Membrane</keyword>
<evidence type="ECO:0000256" key="9">
    <source>
        <dbReference type="RuleBase" id="RU351113"/>
    </source>
</evidence>
<evidence type="ECO:0000256" key="2">
    <source>
        <dbReference type="ARBA" id="ARBA00022606"/>
    </source>
</evidence>
<feature type="transmembrane region" description="Helical" evidence="9">
    <location>
        <begin position="60"/>
        <end position="82"/>
    </location>
</feature>
<dbReference type="GO" id="GO:0005549">
    <property type="term" value="F:odorant binding"/>
    <property type="evidence" value="ECO:0007669"/>
    <property type="project" value="InterPro"/>
</dbReference>
<dbReference type="PANTHER" id="PTHR21137:SF44">
    <property type="entry name" value="ODORANT RECEPTOR 13A-RELATED"/>
    <property type="match status" value="1"/>
</dbReference>
<comment type="subcellular location">
    <subcellularLocation>
        <location evidence="9">Cell membrane</location>
        <topology evidence="9">Multi-pass membrane protein</topology>
    </subcellularLocation>
    <subcellularLocation>
        <location evidence="1">Membrane</location>
        <topology evidence="1">Multi-pass membrane protein</topology>
    </subcellularLocation>
</comment>
<keyword evidence="2 9" id="KW-0716">Sensory transduction</keyword>